<dbReference type="EMBL" id="NTZF01000038">
    <property type="protein sequence ID" value="PES90380.1"/>
    <property type="molecule type" value="Genomic_DNA"/>
</dbReference>
<dbReference type="RefSeq" id="WP_098269628.1">
    <property type="nucleotide sequence ID" value="NZ_JAVIVZ010000001.1"/>
</dbReference>
<comment type="caution">
    <text evidence="1">The sequence shown here is derived from an EMBL/GenBank/DDBJ whole genome shotgun (WGS) entry which is preliminary data.</text>
</comment>
<proteinExistence type="predicted"/>
<reference evidence="1 2" key="1">
    <citation type="submission" date="2017-09" db="EMBL/GenBank/DDBJ databases">
        <title>Large-scale bioinformatics analysis of Bacillus genomes uncovers conserved roles of natural products in bacterial physiology.</title>
        <authorList>
            <consortium name="Agbiome Team Llc"/>
            <person name="Bleich R.M."/>
            <person name="Grubbs K.J."/>
            <person name="Santa Maria K.C."/>
            <person name="Allen S.E."/>
            <person name="Farag S."/>
            <person name="Shank E.A."/>
            <person name="Bowers A."/>
        </authorList>
    </citation>
    <scope>NUCLEOTIDE SEQUENCE [LARGE SCALE GENOMIC DNA]</scope>
    <source>
        <strain evidence="1 2">AFS002368</strain>
    </source>
</reference>
<organism evidence="1 2">
    <name type="scientific">Bacillus cereus</name>
    <dbReference type="NCBI Taxonomy" id="1396"/>
    <lineage>
        <taxon>Bacteria</taxon>
        <taxon>Bacillati</taxon>
        <taxon>Bacillota</taxon>
        <taxon>Bacilli</taxon>
        <taxon>Bacillales</taxon>
        <taxon>Bacillaceae</taxon>
        <taxon>Bacillus</taxon>
        <taxon>Bacillus cereus group</taxon>
    </lineage>
</organism>
<evidence type="ECO:0000313" key="1">
    <source>
        <dbReference type="EMBL" id="PES90380.1"/>
    </source>
</evidence>
<dbReference type="Proteomes" id="UP000220900">
    <property type="component" value="Unassembled WGS sequence"/>
</dbReference>
<evidence type="ECO:0000313" key="2">
    <source>
        <dbReference type="Proteomes" id="UP000220900"/>
    </source>
</evidence>
<name>A0A2C3DE54_BACCE</name>
<accession>A0A2C3DE54</accession>
<sequence>MFWLGCFLGYIVGSIITCALLYFGYRAGENKKVDMRKKKERSINKKGNGATEGDKE</sequence>
<gene>
    <name evidence="1" type="ORF">CN491_25190</name>
</gene>
<protein>
    <submittedName>
        <fullName evidence="1">Uncharacterized protein</fullName>
    </submittedName>
</protein>
<dbReference type="AlphaFoldDB" id="A0A2C3DE54"/>